<dbReference type="Gene3D" id="2.60.120.290">
    <property type="entry name" value="Spermadhesin, CUB domain"/>
    <property type="match status" value="1"/>
</dbReference>
<dbReference type="SUPFAM" id="SSF49854">
    <property type="entry name" value="Spermadhesin, CUB domain"/>
    <property type="match status" value="1"/>
</dbReference>
<proteinExistence type="predicted"/>
<keyword evidence="4" id="KW-0732">Signal</keyword>
<feature type="compositionally biased region" description="Basic and acidic residues" evidence="3">
    <location>
        <begin position="292"/>
        <end position="302"/>
    </location>
</feature>
<dbReference type="InterPro" id="IPR058698">
    <property type="entry name" value="CUB_metazoa"/>
</dbReference>
<accession>A0A9N9TFK5</accession>
<dbReference type="Pfam" id="PF00431">
    <property type="entry name" value="CUB"/>
    <property type="match status" value="1"/>
</dbReference>
<protein>
    <recommendedName>
        <fullName evidence="5">CUB domain-containing protein</fullName>
    </recommendedName>
</protein>
<evidence type="ECO:0000313" key="7">
    <source>
        <dbReference type="Proteomes" id="UP001153712"/>
    </source>
</evidence>
<evidence type="ECO:0000256" key="1">
    <source>
        <dbReference type="ARBA" id="ARBA00023157"/>
    </source>
</evidence>
<dbReference type="InterPro" id="IPR000859">
    <property type="entry name" value="CUB_dom"/>
</dbReference>
<evidence type="ECO:0000256" key="3">
    <source>
        <dbReference type="SAM" id="MobiDB-lite"/>
    </source>
</evidence>
<keyword evidence="7" id="KW-1185">Reference proteome</keyword>
<evidence type="ECO:0000313" key="6">
    <source>
        <dbReference type="EMBL" id="CAG9857145.1"/>
    </source>
</evidence>
<evidence type="ECO:0000259" key="5">
    <source>
        <dbReference type="PROSITE" id="PS01180"/>
    </source>
</evidence>
<organism evidence="6 7">
    <name type="scientific">Phyllotreta striolata</name>
    <name type="common">Striped flea beetle</name>
    <name type="synonym">Crioceris striolata</name>
    <dbReference type="NCBI Taxonomy" id="444603"/>
    <lineage>
        <taxon>Eukaryota</taxon>
        <taxon>Metazoa</taxon>
        <taxon>Ecdysozoa</taxon>
        <taxon>Arthropoda</taxon>
        <taxon>Hexapoda</taxon>
        <taxon>Insecta</taxon>
        <taxon>Pterygota</taxon>
        <taxon>Neoptera</taxon>
        <taxon>Endopterygota</taxon>
        <taxon>Coleoptera</taxon>
        <taxon>Polyphaga</taxon>
        <taxon>Cucujiformia</taxon>
        <taxon>Chrysomeloidea</taxon>
        <taxon>Chrysomelidae</taxon>
        <taxon>Galerucinae</taxon>
        <taxon>Alticini</taxon>
        <taxon>Phyllotreta</taxon>
    </lineage>
</organism>
<feature type="chain" id="PRO_5040296330" description="CUB domain-containing protein" evidence="4">
    <location>
        <begin position="23"/>
        <end position="386"/>
    </location>
</feature>
<feature type="signal peptide" evidence="4">
    <location>
        <begin position="1"/>
        <end position="22"/>
    </location>
</feature>
<dbReference type="EMBL" id="OU900106">
    <property type="protein sequence ID" value="CAG9857145.1"/>
    <property type="molecule type" value="Genomic_DNA"/>
</dbReference>
<dbReference type="AlphaFoldDB" id="A0A9N9TFK5"/>
<dbReference type="Proteomes" id="UP001153712">
    <property type="component" value="Chromosome 13"/>
</dbReference>
<feature type="region of interest" description="Disordered" evidence="3">
    <location>
        <begin position="274"/>
        <end position="303"/>
    </location>
</feature>
<gene>
    <name evidence="6" type="ORF">PHYEVI_LOCUS3556</name>
</gene>
<evidence type="ECO:0000256" key="4">
    <source>
        <dbReference type="SAM" id="SignalP"/>
    </source>
</evidence>
<evidence type="ECO:0000256" key="2">
    <source>
        <dbReference type="PROSITE-ProRule" id="PRU00059"/>
    </source>
</evidence>
<keyword evidence="1" id="KW-1015">Disulfide bond</keyword>
<dbReference type="InterPro" id="IPR035914">
    <property type="entry name" value="Sperma_CUB_dom_sf"/>
</dbReference>
<dbReference type="PANTHER" id="PTHR33236:SF4">
    <property type="entry name" value="CUB DOMAIN-CONTAINING PROTEIN"/>
    <property type="match status" value="1"/>
</dbReference>
<feature type="domain" description="CUB" evidence="5">
    <location>
        <begin position="92"/>
        <end position="212"/>
    </location>
</feature>
<comment type="caution">
    <text evidence="2">Lacks conserved residue(s) required for the propagation of feature annotation.</text>
</comment>
<dbReference type="PROSITE" id="PS01180">
    <property type="entry name" value="CUB"/>
    <property type="match status" value="1"/>
</dbReference>
<name>A0A9N9TFK5_PHYSR</name>
<sequence>MGKARNLIVVLWWYLAGGTVICKDIWDVRNNIERLPRVLNFFPVPIPEECNANDGRRKGICMNTYECRMEGGKSYGFCAHGFGVCCVFTATCNDEISNNSTYFVNPDFPDLTSGMTFCSSTIRIADEDVVQLRFDFVHFNLGQPNRRTGVCEEDVFLVTRGDDVQKNLVLCGLNSGQHAYFDVGTADGTIKISMNMSRRAVTRLWEVRITQIPFSQRAPTGCLQYFEGTSGTIKTMNFAENGRHLANQDYNICVRQDEGACSIAYEPCHEDSFRIHPNRDGTTDEETGSGDGEPRQSDDCNDRITVPCDSEDLLLTDDELQEGILAHCETTHCGGSLCAGEEGPCRIESTVTPFVIGVHFGENVRDVSPEDNLGMCLNYEQLPCNV</sequence>
<dbReference type="OrthoDB" id="6344756at2759"/>
<dbReference type="PANTHER" id="PTHR33236">
    <property type="entry name" value="INTRAFLAGELLAR TRANSPORT PROTEIN 122 FAMILY PROTEIN-RELATED"/>
    <property type="match status" value="1"/>
</dbReference>
<dbReference type="Pfam" id="PF26080">
    <property type="entry name" value="CUB_animal"/>
    <property type="match status" value="1"/>
</dbReference>
<reference evidence="6" key="1">
    <citation type="submission" date="2022-01" db="EMBL/GenBank/DDBJ databases">
        <authorList>
            <person name="King R."/>
        </authorList>
    </citation>
    <scope>NUCLEOTIDE SEQUENCE</scope>
</reference>